<evidence type="ECO:0000256" key="4">
    <source>
        <dbReference type="ARBA" id="ARBA00009028"/>
    </source>
</evidence>
<dbReference type="GO" id="GO:0030145">
    <property type="term" value="F:manganese ion binding"/>
    <property type="evidence" value="ECO:0007669"/>
    <property type="project" value="UniProtKB-UniRule"/>
</dbReference>
<evidence type="ECO:0000256" key="17">
    <source>
        <dbReference type="PIRSR" id="PIRSR000882-1"/>
    </source>
</evidence>
<evidence type="ECO:0000259" key="20">
    <source>
        <dbReference type="SMART" id="SM01347"/>
    </source>
</evidence>
<dbReference type="InterPro" id="IPR004843">
    <property type="entry name" value="Calcineurin-like_PHP"/>
</dbReference>
<dbReference type="Gene3D" id="3.30.110.110">
    <property type="entry name" value="Mre11, capping domain"/>
    <property type="match status" value="1"/>
</dbReference>
<keyword evidence="9 16" id="KW-0227">DNA damage</keyword>
<keyword evidence="22" id="KW-1185">Reference proteome</keyword>
<dbReference type="GO" id="GO:0035861">
    <property type="term" value="C:site of double-strand break"/>
    <property type="evidence" value="ECO:0007669"/>
    <property type="project" value="TreeGrafter"/>
</dbReference>
<dbReference type="FunFam" id="3.60.21.10:FF:000011">
    <property type="entry name" value="Double-strand break repair protein"/>
    <property type="match status" value="1"/>
</dbReference>
<evidence type="ECO:0000256" key="6">
    <source>
        <dbReference type="ARBA" id="ARBA00022722"/>
    </source>
</evidence>
<accession>A0A2S2QEM8</accession>
<dbReference type="InterPro" id="IPR038487">
    <property type="entry name" value="Mre11_capping_dom"/>
</dbReference>
<evidence type="ECO:0000256" key="9">
    <source>
        <dbReference type="ARBA" id="ARBA00022763"/>
    </source>
</evidence>
<dbReference type="SMART" id="SM01347">
    <property type="entry name" value="Mre11_DNA_bind"/>
    <property type="match status" value="1"/>
</dbReference>
<dbReference type="Proteomes" id="UP000694846">
    <property type="component" value="Unplaced"/>
</dbReference>
<evidence type="ECO:0000313" key="21">
    <source>
        <dbReference type="EMBL" id="MBY76188.1"/>
    </source>
</evidence>
<dbReference type="AlphaFoldDB" id="A0A2S2QEM8"/>
<keyword evidence="10 16" id="KW-0378">Hydrolase</keyword>
<feature type="compositionally biased region" description="Basic and acidic residues" evidence="19">
    <location>
        <begin position="534"/>
        <end position="550"/>
    </location>
</feature>
<dbReference type="PANTHER" id="PTHR10139:SF1">
    <property type="entry name" value="DOUBLE-STRAND BREAK REPAIR PROTEIN MRE11"/>
    <property type="match status" value="1"/>
</dbReference>
<dbReference type="GO" id="GO:0008296">
    <property type="term" value="F:3'-5'-DNA exonuclease activity"/>
    <property type="evidence" value="ECO:0007669"/>
    <property type="project" value="InterPro"/>
</dbReference>
<dbReference type="SUPFAM" id="SSF56300">
    <property type="entry name" value="Metallo-dependent phosphatases"/>
    <property type="match status" value="1"/>
</dbReference>
<feature type="compositionally biased region" description="Low complexity" evidence="19">
    <location>
        <begin position="554"/>
        <end position="563"/>
    </location>
</feature>
<dbReference type="EMBL" id="GGMS01006985">
    <property type="protein sequence ID" value="MBY76188.1"/>
    <property type="molecule type" value="Transcribed_RNA"/>
</dbReference>
<sequence length="591" mass="67740">MCSKALAMDDSENFKILVATDIHLGFEEKNLIRADDTFNTFEEVLQLAVKHNVDFILLAGDLFHVNQPSVTCIERCISLLRTYCLGDKPINMEFVSDQAEIFKHCNHPIVNFEDQNLNVSIPVFSIHGNHDDPCGYREISCMDLLSSVGLINYFGKQTNLQELKIAPILLQKGSNKIALYGLSHIRDERLERLFRDRKVRMYCPQENADKWFNIFVCHQNREKRPGTKHLSENVIPDFIKLTIWGHEHKCLIDPVQSRSGYISQPGSTVATSMCEGESGSKYVGLLTIKDLTFNMEPLELKTVRQMHFETIKLSECDEDVSTSKKTQEFIRQKIENILLDLSLKRSGHPKQPILPLIRLRIEYTSETQHFNGIQFGQEYQDRVANSNNMILLRMEKKNIEKKPRCIDDDVLENIVNDEETEKIEHIVDQYFRTTSDVDKQLELLSVNGMAEAIDWVVNKSFPEAIDTVVKHQMKKVYDYVTKHDDVCEENISEYITSYHNVQIKKSTDEACDIRKVLSSQIKTVTTTQSNETQHNSDNESKKSESDDEQKILLSSTKTSSTRSRGGRGRAGRVPKNYTSAKGRGRGTKLSF</sequence>
<dbReference type="InterPro" id="IPR003701">
    <property type="entry name" value="Mre11"/>
</dbReference>
<keyword evidence="14 16" id="KW-0539">Nucleus</keyword>
<evidence type="ECO:0000256" key="14">
    <source>
        <dbReference type="ARBA" id="ARBA00023242"/>
    </source>
</evidence>
<evidence type="ECO:0000256" key="18">
    <source>
        <dbReference type="RuleBase" id="RU003447"/>
    </source>
</evidence>
<evidence type="ECO:0000256" key="12">
    <source>
        <dbReference type="ARBA" id="ARBA00023204"/>
    </source>
</evidence>
<comment type="similarity">
    <text evidence="4 16 18">Belongs to the MRE11/RAD32 family.</text>
</comment>
<dbReference type="RefSeq" id="XP_025419770.1">
    <property type="nucleotide sequence ID" value="XM_025563985.1"/>
</dbReference>
<feature type="active site" description="Proton donor" evidence="17">
    <location>
        <position position="130"/>
    </location>
</feature>
<comment type="function">
    <text evidence="16">Core component of the MRN complex, which plays a central role in double-strand break (DSB) repair, DNA recombination, maintenance of telomere integrity and meiosis. The MRN complex is involved in the repair of DNA double-strand breaks (DSBs) via homologous recombination (HR), an error-free mechanism which primarily occurs during S and G2 phases. The complex (1) mediates the end resection of damaged DNA, which generates proper single-stranded DNA, a key initial steps in HR, and is (2) required for the recruitment of other repair factors and efficient activation of ATM and ATR upon DNA damage. Within the MRN complex, MRE11 possesses both single-strand endonuclease activity and double-strand-specific 3'-5' exonuclease activity. MRE11 first endonucleolytically cleaves the 5' strand at DNA DSB ends to prevent non-homologous end joining (NHEJ) and licence HR. It then generates a single-stranded DNA gap via 3' to 5' exonucleolytic degradation, which is required for single-strand invasion and recombination.</text>
</comment>
<keyword evidence="7" id="KW-0479">Metal-binding</keyword>
<dbReference type="GO" id="GO:0007095">
    <property type="term" value="P:mitotic G2 DNA damage checkpoint signaling"/>
    <property type="evidence" value="ECO:0007669"/>
    <property type="project" value="TreeGrafter"/>
</dbReference>
<evidence type="ECO:0000256" key="13">
    <source>
        <dbReference type="ARBA" id="ARBA00023211"/>
    </source>
</evidence>
<dbReference type="InterPro" id="IPR029052">
    <property type="entry name" value="Metallo-depent_PP-like"/>
</dbReference>
<evidence type="ECO:0000256" key="2">
    <source>
        <dbReference type="ARBA" id="ARBA00004123"/>
    </source>
</evidence>
<feature type="compositionally biased region" description="Basic residues" evidence="19">
    <location>
        <begin position="582"/>
        <end position="591"/>
    </location>
</feature>
<evidence type="ECO:0000256" key="16">
    <source>
        <dbReference type="PIRNR" id="PIRNR000882"/>
    </source>
</evidence>
<keyword evidence="11 16" id="KW-0269">Exonuclease</keyword>
<evidence type="ECO:0000256" key="5">
    <source>
        <dbReference type="ARBA" id="ARBA00022454"/>
    </source>
</evidence>
<dbReference type="Pfam" id="PF04152">
    <property type="entry name" value="Mre11_DNA_bind"/>
    <property type="match status" value="1"/>
</dbReference>
<keyword evidence="13 16" id="KW-0464">Manganese</keyword>
<evidence type="ECO:0000256" key="11">
    <source>
        <dbReference type="ARBA" id="ARBA00022839"/>
    </source>
</evidence>
<evidence type="ECO:0000313" key="23">
    <source>
        <dbReference type="RefSeq" id="XP_025419770.1"/>
    </source>
</evidence>
<reference evidence="23" key="2">
    <citation type="submission" date="2025-04" db="UniProtKB">
        <authorList>
            <consortium name="RefSeq"/>
        </authorList>
    </citation>
    <scope>IDENTIFICATION</scope>
    <source>
        <tissue evidence="23">Whole body</tissue>
    </source>
</reference>
<feature type="domain" description="Mre11 DNA-binding" evidence="20">
    <location>
        <begin position="293"/>
        <end position="456"/>
    </location>
</feature>
<organism evidence="21">
    <name type="scientific">Sipha flava</name>
    <name type="common">yellow sugarcane aphid</name>
    <dbReference type="NCBI Taxonomy" id="143950"/>
    <lineage>
        <taxon>Eukaryota</taxon>
        <taxon>Metazoa</taxon>
        <taxon>Ecdysozoa</taxon>
        <taxon>Arthropoda</taxon>
        <taxon>Hexapoda</taxon>
        <taxon>Insecta</taxon>
        <taxon>Pterygota</taxon>
        <taxon>Neoptera</taxon>
        <taxon>Paraneoptera</taxon>
        <taxon>Hemiptera</taxon>
        <taxon>Sternorrhyncha</taxon>
        <taxon>Aphidomorpha</taxon>
        <taxon>Aphidoidea</taxon>
        <taxon>Aphididae</taxon>
        <taxon>Sipha</taxon>
    </lineage>
</organism>
<dbReference type="GO" id="GO:0006303">
    <property type="term" value="P:double-strand break repair via nonhomologous end joining"/>
    <property type="evidence" value="ECO:0007669"/>
    <property type="project" value="TreeGrafter"/>
</dbReference>
<feature type="region of interest" description="Disordered" evidence="19">
    <location>
        <begin position="523"/>
        <end position="591"/>
    </location>
</feature>
<dbReference type="CDD" id="cd00840">
    <property type="entry name" value="MPP_Mre11_N"/>
    <property type="match status" value="1"/>
</dbReference>
<evidence type="ECO:0000256" key="1">
    <source>
        <dbReference type="ARBA" id="ARBA00001936"/>
    </source>
</evidence>
<name>A0A2S2QEM8_9HEMI</name>
<dbReference type="InterPro" id="IPR007281">
    <property type="entry name" value="Mre11_DNA-bd"/>
</dbReference>
<dbReference type="GO" id="GO:0000724">
    <property type="term" value="P:double-strand break repair via homologous recombination"/>
    <property type="evidence" value="ECO:0007669"/>
    <property type="project" value="TreeGrafter"/>
</dbReference>
<comment type="subcellular location">
    <subcellularLocation>
        <location evidence="3">Chromosome</location>
    </subcellularLocation>
    <subcellularLocation>
        <location evidence="2 16">Nucleus</location>
    </subcellularLocation>
</comment>
<keyword evidence="5" id="KW-0158">Chromosome</keyword>
<dbReference type="OrthoDB" id="30417at2759"/>
<proteinExistence type="inferred from homology"/>
<comment type="cofactor">
    <cofactor evidence="1 16">
        <name>Mn(2+)</name>
        <dbReference type="ChEBI" id="CHEBI:29035"/>
    </cofactor>
</comment>
<reference evidence="21" key="1">
    <citation type="submission" date="2018-04" db="EMBL/GenBank/DDBJ databases">
        <title>Transcriptome assembly of Sipha flava.</title>
        <authorList>
            <person name="Scully E.D."/>
            <person name="Geib S.M."/>
            <person name="Palmer N.A."/>
            <person name="Koch K."/>
            <person name="Bradshaw J."/>
            <person name="Heng-Moss T."/>
            <person name="Sarath G."/>
        </authorList>
    </citation>
    <scope>NUCLEOTIDE SEQUENCE</scope>
</reference>
<dbReference type="Gene3D" id="3.60.21.10">
    <property type="match status" value="1"/>
</dbReference>
<dbReference type="PIRSF" id="PIRSF000882">
    <property type="entry name" value="DSB_repair_MRE11"/>
    <property type="match status" value="1"/>
</dbReference>
<evidence type="ECO:0000313" key="22">
    <source>
        <dbReference type="Proteomes" id="UP000694846"/>
    </source>
</evidence>
<evidence type="ECO:0000256" key="3">
    <source>
        <dbReference type="ARBA" id="ARBA00004286"/>
    </source>
</evidence>
<evidence type="ECO:0000256" key="8">
    <source>
        <dbReference type="ARBA" id="ARBA00022759"/>
    </source>
</evidence>
<evidence type="ECO:0000256" key="10">
    <source>
        <dbReference type="ARBA" id="ARBA00022801"/>
    </source>
</evidence>
<dbReference type="GO" id="GO:0030870">
    <property type="term" value="C:Mre11 complex"/>
    <property type="evidence" value="ECO:0007669"/>
    <property type="project" value="UniProtKB-UniRule"/>
</dbReference>
<keyword evidence="12 16" id="KW-0234">DNA repair</keyword>
<evidence type="ECO:0000256" key="19">
    <source>
        <dbReference type="SAM" id="MobiDB-lite"/>
    </source>
</evidence>
<gene>
    <name evidence="21" type="primary">Mre11a</name>
    <name evidence="23" type="synonym">LOC112690072</name>
    <name evidence="21" type="ORF">g.130898</name>
</gene>
<dbReference type="GO" id="GO:0042138">
    <property type="term" value="P:meiotic DNA double-strand break formation"/>
    <property type="evidence" value="ECO:0007669"/>
    <property type="project" value="TreeGrafter"/>
</dbReference>
<feature type="compositionally biased region" description="Polar residues" evidence="19">
    <location>
        <begin position="523"/>
        <end position="533"/>
    </location>
</feature>
<keyword evidence="8 16" id="KW-0255">Endonuclease</keyword>
<evidence type="ECO:0000256" key="15">
    <source>
        <dbReference type="ARBA" id="ARBA00023254"/>
    </source>
</evidence>
<dbReference type="GO" id="GO:0000723">
    <property type="term" value="P:telomere maintenance"/>
    <property type="evidence" value="ECO:0007669"/>
    <property type="project" value="TreeGrafter"/>
</dbReference>
<evidence type="ECO:0000256" key="7">
    <source>
        <dbReference type="ARBA" id="ARBA00022723"/>
    </source>
</evidence>
<dbReference type="PANTHER" id="PTHR10139">
    <property type="entry name" value="DOUBLE-STRAND BREAK REPAIR PROTEIN MRE11"/>
    <property type="match status" value="1"/>
</dbReference>
<dbReference type="Pfam" id="PF00149">
    <property type="entry name" value="Metallophos"/>
    <property type="match status" value="1"/>
</dbReference>
<keyword evidence="6 16" id="KW-0540">Nuclease</keyword>
<dbReference type="InterPro" id="IPR041796">
    <property type="entry name" value="Mre11_N"/>
</dbReference>
<dbReference type="NCBIfam" id="TIGR00583">
    <property type="entry name" value="mre11"/>
    <property type="match status" value="1"/>
</dbReference>
<dbReference type="GO" id="GO:0031573">
    <property type="term" value="P:mitotic intra-S DNA damage checkpoint signaling"/>
    <property type="evidence" value="ECO:0007669"/>
    <property type="project" value="TreeGrafter"/>
</dbReference>
<keyword evidence="15 16" id="KW-0469">Meiosis</keyword>
<protein>
    <recommendedName>
        <fullName evidence="16">Double-strand break repair protein</fullName>
    </recommendedName>
</protein>
<dbReference type="GO" id="GO:0097552">
    <property type="term" value="P:mitochondrial double-strand break repair via homologous recombination"/>
    <property type="evidence" value="ECO:0007669"/>
    <property type="project" value="TreeGrafter"/>
</dbReference>
<dbReference type="GO" id="GO:0000014">
    <property type="term" value="F:single-stranded DNA endodeoxyribonuclease activity"/>
    <property type="evidence" value="ECO:0007669"/>
    <property type="project" value="TreeGrafter"/>
</dbReference>